<comment type="caution">
    <text evidence="8">The sequence shown here is derived from an EMBL/GenBank/DDBJ whole genome shotgun (WGS) entry which is preliminary data.</text>
</comment>
<evidence type="ECO:0000313" key="9">
    <source>
        <dbReference type="Proteomes" id="UP000887013"/>
    </source>
</evidence>
<evidence type="ECO:0000256" key="1">
    <source>
        <dbReference type="ARBA" id="ARBA00004141"/>
    </source>
</evidence>
<dbReference type="InterPro" id="IPR050726">
    <property type="entry name" value="mGluR"/>
</dbReference>
<gene>
    <name evidence="8" type="primary">GRM3</name>
    <name evidence="8" type="ORF">NPIL_241621</name>
</gene>
<keyword evidence="6" id="KW-0325">Glycoprotein</keyword>
<comment type="subcellular location">
    <subcellularLocation>
        <location evidence="1">Membrane</location>
        <topology evidence="1">Multi-pass membrane protein</topology>
    </subcellularLocation>
</comment>
<feature type="domain" description="Receptor ligand binding region" evidence="7">
    <location>
        <begin position="105"/>
        <end position="213"/>
    </location>
</feature>
<organism evidence="8 9">
    <name type="scientific">Nephila pilipes</name>
    <name type="common">Giant wood spider</name>
    <name type="synonym">Nephila maculata</name>
    <dbReference type="NCBI Taxonomy" id="299642"/>
    <lineage>
        <taxon>Eukaryota</taxon>
        <taxon>Metazoa</taxon>
        <taxon>Ecdysozoa</taxon>
        <taxon>Arthropoda</taxon>
        <taxon>Chelicerata</taxon>
        <taxon>Arachnida</taxon>
        <taxon>Araneae</taxon>
        <taxon>Araneomorphae</taxon>
        <taxon>Entelegynae</taxon>
        <taxon>Araneoidea</taxon>
        <taxon>Nephilidae</taxon>
        <taxon>Nephila</taxon>
    </lineage>
</organism>
<dbReference type="Proteomes" id="UP000887013">
    <property type="component" value="Unassembled WGS sequence"/>
</dbReference>
<dbReference type="PANTHER" id="PTHR24060">
    <property type="entry name" value="METABOTROPIC GLUTAMATE RECEPTOR"/>
    <property type="match status" value="1"/>
</dbReference>
<dbReference type="Pfam" id="PF01094">
    <property type="entry name" value="ANF_receptor"/>
    <property type="match status" value="1"/>
</dbReference>
<accession>A0A8X6P0W6</accession>
<dbReference type="SUPFAM" id="SSF53822">
    <property type="entry name" value="Periplasmic binding protein-like I"/>
    <property type="match status" value="1"/>
</dbReference>
<keyword evidence="9" id="KW-1185">Reference proteome</keyword>
<dbReference type="PRINTS" id="PR00248">
    <property type="entry name" value="GPCRMGR"/>
</dbReference>
<dbReference type="GO" id="GO:0016020">
    <property type="term" value="C:membrane"/>
    <property type="evidence" value="ECO:0007669"/>
    <property type="project" value="UniProtKB-SubCell"/>
</dbReference>
<proteinExistence type="predicted"/>
<dbReference type="InterPro" id="IPR028082">
    <property type="entry name" value="Peripla_BP_I"/>
</dbReference>
<keyword evidence="3" id="KW-1133">Transmembrane helix</keyword>
<evidence type="ECO:0000313" key="8">
    <source>
        <dbReference type="EMBL" id="GFT44677.1"/>
    </source>
</evidence>
<dbReference type="Gene3D" id="3.40.50.2300">
    <property type="match status" value="1"/>
</dbReference>
<dbReference type="AlphaFoldDB" id="A0A8X6P0W6"/>
<dbReference type="GO" id="GO:0004930">
    <property type="term" value="F:G protein-coupled receptor activity"/>
    <property type="evidence" value="ECO:0007669"/>
    <property type="project" value="InterPro"/>
</dbReference>
<reference evidence="8" key="1">
    <citation type="submission" date="2020-08" db="EMBL/GenBank/DDBJ databases">
        <title>Multicomponent nature underlies the extraordinary mechanical properties of spider dragline silk.</title>
        <authorList>
            <person name="Kono N."/>
            <person name="Nakamura H."/>
            <person name="Mori M."/>
            <person name="Yoshida Y."/>
            <person name="Ohtoshi R."/>
            <person name="Malay A.D."/>
            <person name="Moran D.A.P."/>
            <person name="Tomita M."/>
            <person name="Numata K."/>
            <person name="Arakawa K."/>
        </authorList>
    </citation>
    <scope>NUCLEOTIDE SEQUENCE</scope>
</reference>
<name>A0A8X6P0W6_NEPPI</name>
<evidence type="ECO:0000256" key="2">
    <source>
        <dbReference type="ARBA" id="ARBA00022692"/>
    </source>
</evidence>
<keyword evidence="4" id="KW-0472">Membrane</keyword>
<dbReference type="OrthoDB" id="6434998at2759"/>
<dbReference type="EMBL" id="BMAW01015599">
    <property type="protein sequence ID" value="GFT44677.1"/>
    <property type="molecule type" value="Genomic_DNA"/>
</dbReference>
<evidence type="ECO:0000256" key="6">
    <source>
        <dbReference type="ARBA" id="ARBA00023180"/>
    </source>
</evidence>
<evidence type="ECO:0000259" key="7">
    <source>
        <dbReference type="Pfam" id="PF01094"/>
    </source>
</evidence>
<keyword evidence="2" id="KW-0812">Transmembrane</keyword>
<protein>
    <submittedName>
        <fullName evidence="8">Metabotropic glutamate receptor 3</fullName>
    </submittedName>
</protein>
<evidence type="ECO:0000256" key="3">
    <source>
        <dbReference type="ARBA" id="ARBA00022989"/>
    </source>
</evidence>
<sequence length="236" mass="26882">MAPIVSCFYLYKEEWPSSCLQVSATARIFNRRLLFLHVMYVRVFYIKMLYHALLPLVTAISTNQNWPIRRMSNVTGDIMLGALFPIHERDNKYECGRLQDEGIHQLEALLFTIKKINADPTLLPGIRLGILALDSCDSATYALEQSLDFIKGFIARNNAHHERQFRCSDGTVPTFREGSFDRVVGVIGGQSSSVSIQLANLLRLFRVPQLTAPLFHVIRRRCYGYQVMDESHKGTA</sequence>
<dbReference type="InterPro" id="IPR001828">
    <property type="entry name" value="ANF_lig-bd_rcpt"/>
</dbReference>
<keyword evidence="5 8" id="KW-0675">Receptor</keyword>
<dbReference type="InterPro" id="IPR000337">
    <property type="entry name" value="GPCR_3"/>
</dbReference>
<evidence type="ECO:0000256" key="4">
    <source>
        <dbReference type="ARBA" id="ARBA00023136"/>
    </source>
</evidence>
<evidence type="ECO:0000256" key="5">
    <source>
        <dbReference type="ARBA" id="ARBA00023170"/>
    </source>
</evidence>